<dbReference type="EMBL" id="DRMS01000101">
    <property type="protein sequence ID" value="HFC91669.1"/>
    <property type="molecule type" value="Genomic_DNA"/>
</dbReference>
<gene>
    <name evidence="1" type="ORF">ENJ51_02520</name>
</gene>
<organism evidence="1">
    <name type="scientific">Leucothrix mucor</name>
    <dbReference type="NCBI Taxonomy" id="45248"/>
    <lineage>
        <taxon>Bacteria</taxon>
        <taxon>Pseudomonadati</taxon>
        <taxon>Pseudomonadota</taxon>
        <taxon>Gammaproteobacteria</taxon>
        <taxon>Thiotrichales</taxon>
        <taxon>Thiotrichaceae</taxon>
        <taxon>Leucothrix</taxon>
    </lineage>
</organism>
<comment type="caution">
    <text evidence="1">The sequence shown here is derived from an EMBL/GenBank/DDBJ whole genome shotgun (WGS) entry which is preliminary data.</text>
</comment>
<reference evidence="1" key="1">
    <citation type="journal article" date="2020" name="mSystems">
        <title>Genome- and Community-Level Interaction Insights into Carbon Utilization and Element Cycling Functions of Hydrothermarchaeota in Hydrothermal Sediment.</title>
        <authorList>
            <person name="Zhou Z."/>
            <person name="Liu Y."/>
            <person name="Xu W."/>
            <person name="Pan J."/>
            <person name="Luo Z.H."/>
            <person name="Li M."/>
        </authorList>
    </citation>
    <scope>NUCLEOTIDE SEQUENCE [LARGE SCALE GENOMIC DNA]</scope>
    <source>
        <strain evidence="1">HyVt-493</strain>
    </source>
</reference>
<keyword evidence="1" id="KW-0255">Endonuclease</keyword>
<dbReference type="AlphaFoldDB" id="A0A7V2WUD1"/>
<protein>
    <submittedName>
        <fullName evidence="1">Restriction endonuclease subunit S</fullName>
    </submittedName>
</protein>
<proteinExistence type="predicted"/>
<name>A0A7V2WUD1_LEUMU</name>
<keyword evidence="1" id="KW-0540">Nuclease</keyword>
<dbReference type="GO" id="GO:0004519">
    <property type="term" value="F:endonuclease activity"/>
    <property type="evidence" value="ECO:0007669"/>
    <property type="project" value="UniProtKB-KW"/>
</dbReference>
<evidence type="ECO:0000313" key="1">
    <source>
        <dbReference type="EMBL" id="HFC91669.1"/>
    </source>
</evidence>
<keyword evidence="1" id="KW-0378">Hydrolase</keyword>
<sequence>ANKLTPSLLAKAFRGDLTANWRKQNPDLITGENSAKALLARIKAEQEKLKPKRKARKKKA</sequence>
<dbReference type="Proteomes" id="UP000885750">
    <property type="component" value="Unassembled WGS sequence"/>
</dbReference>
<accession>A0A7V2WUD1</accession>
<feature type="non-terminal residue" evidence="1">
    <location>
        <position position="1"/>
    </location>
</feature>